<dbReference type="InParanoid" id="A0A7R8V3Y9"/>
<dbReference type="Pfam" id="PF01510">
    <property type="entry name" value="Amidase_2"/>
    <property type="match status" value="1"/>
</dbReference>
<dbReference type="SUPFAM" id="SSF55846">
    <property type="entry name" value="N-acetylmuramoyl-L-alanine amidase-like"/>
    <property type="match status" value="1"/>
</dbReference>
<accession>A0A7R8V3Y9</accession>
<dbReference type="GO" id="GO:0045087">
    <property type="term" value="P:innate immune response"/>
    <property type="evidence" value="ECO:0007669"/>
    <property type="project" value="UniProtKB-KW"/>
</dbReference>
<dbReference type="Proteomes" id="UP000594454">
    <property type="component" value="Chromosome 6"/>
</dbReference>
<comment type="similarity">
    <text evidence="2">Belongs to the N-acetylmuramoyl-L-alanine amidase 2 family.</text>
</comment>
<evidence type="ECO:0000313" key="12">
    <source>
        <dbReference type="EMBL" id="CAD7092420.1"/>
    </source>
</evidence>
<keyword evidence="7" id="KW-1015">Disulfide bond</keyword>
<dbReference type="PANTHER" id="PTHR11022:SF75">
    <property type="entry name" value="PEPTIDOGLYCAN-RECOGNITION PROTEIN SB1-RELATED"/>
    <property type="match status" value="1"/>
</dbReference>
<evidence type="ECO:0008006" key="14">
    <source>
        <dbReference type="Google" id="ProtNLM"/>
    </source>
</evidence>
<evidence type="ECO:0000256" key="3">
    <source>
        <dbReference type="ARBA" id="ARBA00022525"/>
    </source>
</evidence>
<evidence type="ECO:0000256" key="7">
    <source>
        <dbReference type="ARBA" id="ARBA00023157"/>
    </source>
</evidence>
<evidence type="ECO:0000256" key="6">
    <source>
        <dbReference type="ARBA" id="ARBA00022859"/>
    </source>
</evidence>
<dbReference type="GO" id="GO:0008270">
    <property type="term" value="F:zinc ion binding"/>
    <property type="evidence" value="ECO:0007669"/>
    <property type="project" value="InterPro"/>
</dbReference>
<evidence type="ECO:0000256" key="5">
    <source>
        <dbReference type="ARBA" id="ARBA00022729"/>
    </source>
</evidence>
<dbReference type="OrthoDB" id="10001926at2759"/>
<feature type="domain" description="N-acetylmuramoyl-L-alanine amidase" evidence="10">
    <location>
        <begin position="27"/>
        <end position="164"/>
    </location>
</feature>
<dbReference type="GO" id="GO:0042834">
    <property type="term" value="F:peptidoglycan binding"/>
    <property type="evidence" value="ECO:0007669"/>
    <property type="project" value="InterPro"/>
</dbReference>
<dbReference type="InterPro" id="IPR002502">
    <property type="entry name" value="Amidase_domain"/>
</dbReference>
<dbReference type="PIRSF" id="PIRSF037945">
    <property type="entry name" value="PGRPs"/>
    <property type="match status" value="1"/>
</dbReference>
<keyword evidence="6" id="KW-0391">Immunity</keyword>
<dbReference type="Gene3D" id="3.40.80.10">
    <property type="entry name" value="Peptidoglycan recognition protein-like"/>
    <property type="match status" value="1"/>
</dbReference>
<dbReference type="AlphaFoldDB" id="A0A7R8V3Y9"/>
<evidence type="ECO:0000256" key="8">
    <source>
        <dbReference type="PIRSR" id="PIRSR037945-1"/>
    </source>
</evidence>
<feature type="disulfide bond" evidence="8">
    <location>
        <begin position="52"/>
        <end position="58"/>
    </location>
</feature>
<evidence type="ECO:0000256" key="4">
    <source>
        <dbReference type="ARBA" id="ARBA00022588"/>
    </source>
</evidence>
<evidence type="ECO:0000256" key="1">
    <source>
        <dbReference type="ARBA" id="ARBA00004613"/>
    </source>
</evidence>
<evidence type="ECO:0000259" key="10">
    <source>
        <dbReference type="SMART" id="SM00644"/>
    </source>
</evidence>
<evidence type="ECO:0000256" key="9">
    <source>
        <dbReference type="SAM" id="SignalP"/>
    </source>
</evidence>
<comment type="subcellular location">
    <subcellularLocation>
        <location evidence="1">Secreted</location>
    </subcellularLocation>
</comment>
<evidence type="ECO:0000313" key="13">
    <source>
        <dbReference type="Proteomes" id="UP000594454"/>
    </source>
</evidence>
<evidence type="ECO:0000259" key="11">
    <source>
        <dbReference type="SMART" id="SM00701"/>
    </source>
</evidence>
<dbReference type="InterPro" id="IPR017331">
    <property type="entry name" value="Peptidoglycan_recognition"/>
</dbReference>
<reference evidence="12 13" key="1">
    <citation type="submission" date="2020-11" db="EMBL/GenBank/DDBJ databases">
        <authorList>
            <person name="Wallbank WR R."/>
            <person name="Pardo Diaz C."/>
            <person name="Kozak K."/>
            <person name="Martin S."/>
            <person name="Jiggins C."/>
            <person name="Moest M."/>
            <person name="Warren A I."/>
            <person name="Generalovic N T."/>
            <person name="Byers J.R.P. K."/>
            <person name="Montejo-Kovacevich G."/>
            <person name="Yen C E."/>
        </authorList>
    </citation>
    <scope>NUCLEOTIDE SEQUENCE [LARGE SCALE GENOMIC DNA]</scope>
</reference>
<organism evidence="12 13">
    <name type="scientific">Hermetia illucens</name>
    <name type="common">Black soldier fly</name>
    <dbReference type="NCBI Taxonomy" id="343691"/>
    <lineage>
        <taxon>Eukaryota</taxon>
        <taxon>Metazoa</taxon>
        <taxon>Ecdysozoa</taxon>
        <taxon>Arthropoda</taxon>
        <taxon>Hexapoda</taxon>
        <taxon>Insecta</taxon>
        <taxon>Pterygota</taxon>
        <taxon>Neoptera</taxon>
        <taxon>Endopterygota</taxon>
        <taxon>Diptera</taxon>
        <taxon>Brachycera</taxon>
        <taxon>Stratiomyomorpha</taxon>
        <taxon>Stratiomyidae</taxon>
        <taxon>Hermetiinae</taxon>
        <taxon>Hermetia</taxon>
    </lineage>
</organism>
<keyword evidence="3" id="KW-0964">Secreted</keyword>
<dbReference type="EMBL" id="LR899014">
    <property type="protein sequence ID" value="CAD7092420.1"/>
    <property type="molecule type" value="Genomic_DNA"/>
</dbReference>
<feature type="domain" description="Peptidoglycan recognition protein family" evidence="11">
    <location>
        <begin position="15"/>
        <end position="158"/>
    </location>
</feature>
<keyword evidence="13" id="KW-1185">Reference proteome</keyword>
<keyword evidence="5 9" id="KW-0732">Signal</keyword>
<feature type="chain" id="PRO_5031443194" description="Peptidoglycan-recognition protein" evidence="9">
    <location>
        <begin position="16"/>
        <end position="181"/>
    </location>
</feature>
<dbReference type="GO" id="GO:0009253">
    <property type="term" value="P:peptidoglycan catabolic process"/>
    <property type="evidence" value="ECO:0007669"/>
    <property type="project" value="InterPro"/>
</dbReference>
<dbReference type="SMART" id="SM00644">
    <property type="entry name" value="Ami_2"/>
    <property type="match status" value="1"/>
</dbReference>
<dbReference type="CDD" id="cd06583">
    <property type="entry name" value="PGRP"/>
    <property type="match status" value="1"/>
</dbReference>
<dbReference type="GO" id="GO:0008745">
    <property type="term" value="F:N-acetylmuramoyl-L-alanine amidase activity"/>
    <property type="evidence" value="ECO:0007669"/>
    <property type="project" value="InterPro"/>
</dbReference>
<dbReference type="FunFam" id="3.40.80.10:FF:000001">
    <property type="entry name" value="Peptidoglycan recognition protein 1"/>
    <property type="match status" value="1"/>
</dbReference>
<dbReference type="InterPro" id="IPR006619">
    <property type="entry name" value="PGRP_domain_met/bac"/>
</dbReference>
<keyword evidence="4" id="KW-0399">Innate immunity</keyword>
<gene>
    <name evidence="12" type="ORF">HERILL_LOCUS14780</name>
</gene>
<sequence length="181" mass="19471">MNFIALVVILAGVFGSFISRSQWGAKSSKGSTKFSGVIRYVVIHHTDSPGVCTTTDPCKAAMRSIQNYHMKSNGWKDIGYSFAVGGDGNIYEGRGYNVVGAHAPGYNSRSIGLVLIGNFMKSSPPDEMIAAAKNFIASAISAGKLSKDYKLIGHRQATSTSCPGNKLYAEIKTWSHWTSKP</sequence>
<evidence type="ECO:0000256" key="2">
    <source>
        <dbReference type="ARBA" id="ARBA00007553"/>
    </source>
</evidence>
<protein>
    <recommendedName>
        <fullName evidence="14">Peptidoglycan-recognition protein</fullName>
    </recommendedName>
</protein>
<name>A0A7R8V3Y9_HERIL</name>
<dbReference type="InterPro" id="IPR015510">
    <property type="entry name" value="PGRP"/>
</dbReference>
<feature type="signal peptide" evidence="9">
    <location>
        <begin position="1"/>
        <end position="15"/>
    </location>
</feature>
<dbReference type="FunCoup" id="A0A7R8V3Y9">
    <property type="interactions" value="93"/>
</dbReference>
<dbReference type="GO" id="GO:0005576">
    <property type="term" value="C:extracellular region"/>
    <property type="evidence" value="ECO:0007669"/>
    <property type="project" value="UniProtKB-SubCell"/>
</dbReference>
<dbReference type="InterPro" id="IPR036505">
    <property type="entry name" value="Amidase/PGRP_sf"/>
</dbReference>
<dbReference type="PANTHER" id="PTHR11022">
    <property type="entry name" value="PEPTIDOGLYCAN RECOGNITION PROTEIN"/>
    <property type="match status" value="1"/>
</dbReference>
<proteinExistence type="inferred from homology"/>
<dbReference type="SMART" id="SM00701">
    <property type="entry name" value="PGRP"/>
    <property type="match status" value="1"/>
</dbReference>